<evidence type="ECO:0000256" key="1">
    <source>
        <dbReference type="ARBA" id="ARBA00022441"/>
    </source>
</evidence>
<feature type="transmembrane region" description="Helical" evidence="3">
    <location>
        <begin position="790"/>
        <end position="812"/>
    </location>
</feature>
<keyword evidence="3" id="KW-0472">Membrane</keyword>
<accession>A0A1R2CJD8</accession>
<keyword evidence="3" id="KW-0812">Transmembrane</keyword>
<dbReference type="SUPFAM" id="SSF50965">
    <property type="entry name" value="Galactose oxidase, central domain"/>
    <property type="match status" value="2"/>
</dbReference>
<feature type="signal peptide" evidence="4">
    <location>
        <begin position="1"/>
        <end position="16"/>
    </location>
</feature>
<feature type="chain" id="PRO_5012232688" description="Tyrosine-protein kinase ephrin type A/B receptor-like domain-containing protein" evidence="4">
    <location>
        <begin position="17"/>
        <end position="1130"/>
    </location>
</feature>
<keyword evidence="7" id="KW-1185">Reference proteome</keyword>
<dbReference type="OrthoDB" id="413581at2759"/>
<sequence>MFYLIFLFLVSGEINLSYIPPNKTPPKPRSGHIQCSLPSSNSLIIFGGAYSEILYNDLWLFTINTLSWSEINPTTSELPSERSYLGGFISSTTEKFYIFGGKSDLGPKNDLWEFDLKNNIWSFILTKNPPSARFAYSYTSFVKDGIEYFAIYSGKKKNMLDIDLILLNMNTLEWERKLSNGDVPSAYSFENMGYYNGCIYFTGMNLMINTFKYDIDGEMWKNISNQMETHNFRSYGSGTVFDGFFYLFFGYDYSTDDDFDSIIRLDLASDFNLWEDFLVIPELKSESFSLSPFSENIYIFGGLNYRGFTIENRLAKINLKTKDYTIISSLFLYPEGRYSGTMSVINSKLYLFGGKNSKQLFNDMWVYHTDSQHWESLTISGEVPSPRYQHSICTEGDAMILWGGVDSGGLKNDLFIYNTLTNYWSQINPLSLIMPRAAKAACIVSKIPKIYIYGGITNSGHSGELWEFDMSSLNYKLISKYKQLAYHTCEIIENIIYVIFGSESSGFTLGCVYEFNITSQVWEKSEDLNVDSEVTSLSLHAFLYDTVLSIGGVFMQVTAKNEVMIIKNSTLSIDTIPNYVHSSNYIHYKSSIYSFGGGSNFDDFIVPSLASSLFFSIDLNDICQNNNCTVLCSSGTYKINNTCNECSPGYYAEGKGNNKCFPCPSGTYNRNYGASSSRQCYPCPIGSFSSIPGSARCLDCPHSQLCPTGSKDPAIQLLRESTKSVQPSIYTPNTGGNSLTYQIITGIILCSALFLFISIEKTRKYLNIVDIYKDKHNYNLYQPMSLQKTFYGGFFSLIFLSLVIILIGSTLIEYDQNNIIENKGFVPLLVLETKVPKFSATLLYIYTSFEGYGDSCSHNNTCNSNINIEYSNIKGSSISYTCELSQLKTCKISIKCIDCTIYIGAQVIISLSERLSYASGIEINITSDSSLPDSISSLVYSLYPLPNYVFIGSKASEFFFTIISSYFTSESSRWDSEKTGYHISSEFPPISGSQFLNSELAIASGIKAQINLDINSSGLLTQRLLKQTWLYFLSGMLGSIFGIQGAVGAVMRICEQYCVSILNKKNMKRNFINIKRKRKLLSLGIDCLDSENNVQNTSNSIEKDIFFKGHVRYNQVAQGKKELLDIEDLD</sequence>
<protein>
    <recommendedName>
        <fullName evidence="5">Tyrosine-protein kinase ephrin type A/B receptor-like domain-containing protein</fullName>
    </recommendedName>
</protein>
<dbReference type="Gene3D" id="2.120.10.80">
    <property type="entry name" value="Kelch-type beta propeller"/>
    <property type="match status" value="3"/>
</dbReference>
<dbReference type="PANTHER" id="PTHR46093">
    <property type="entry name" value="ACYL-COA-BINDING DOMAIN-CONTAINING PROTEIN 5"/>
    <property type="match status" value="1"/>
</dbReference>
<evidence type="ECO:0000256" key="3">
    <source>
        <dbReference type="SAM" id="Phobius"/>
    </source>
</evidence>
<dbReference type="InterPro" id="IPR011641">
    <property type="entry name" value="Tyr-kin_ephrin_A/B_rcpt-like"/>
</dbReference>
<dbReference type="SUPFAM" id="SSF117281">
    <property type="entry name" value="Kelch motif"/>
    <property type="match status" value="1"/>
</dbReference>
<keyword evidence="2" id="KW-0677">Repeat</keyword>
<dbReference type="Pfam" id="PF07699">
    <property type="entry name" value="Ephrin_rec_like"/>
    <property type="match status" value="1"/>
</dbReference>
<dbReference type="AlphaFoldDB" id="A0A1R2CJD8"/>
<feature type="transmembrane region" description="Helical" evidence="3">
    <location>
        <begin position="1029"/>
        <end position="1054"/>
    </location>
</feature>
<proteinExistence type="predicted"/>
<dbReference type="InterPro" id="IPR015915">
    <property type="entry name" value="Kelch-typ_b-propeller"/>
</dbReference>
<name>A0A1R2CJD8_9CILI</name>
<dbReference type="SUPFAM" id="SSF57184">
    <property type="entry name" value="Growth factor receptor domain"/>
    <property type="match status" value="1"/>
</dbReference>
<evidence type="ECO:0000256" key="4">
    <source>
        <dbReference type="SAM" id="SignalP"/>
    </source>
</evidence>
<feature type="transmembrane region" description="Helical" evidence="3">
    <location>
        <begin position="739"/>
        <end position="759"/>
    </location>
</feature>
<dbReference type="Gene3D" id="2.10.50.10">
    <property type="entry name" value="Tumor Necrosis Factor Receptor, subunit A, domain 2"/>
    <property type="match status" value="1"/>
</dbReference>
<dbReference type="SMART" id="SM01411">
    <property type="entry name" value="Ephrin_rec_like"/>
    <property type="match status" value="1"/>
</dbReference>
<keyword evidence="3" id="KW-1133">Transmembrane helix</keyword>
<dbReference type="Pfam" id="PF24681">
    <property type="entry name" value="Kelch_KLHDC2_KLHL20_DRC7"/>
    <property type="match status" value="2"/>
</dbReference>
<dbReference type="Proteomes" id="UP000187209">
    <property type="component" value="Unassembled WGS sequence"/>
</dbReference>
<feature type="domain" description="Tyrosine-protein kinase ephrin type A/B receptor-like" evidence="5">
    <location>
        <begin position="639"/>
        <end position="680"/>
    </location>
</feature>
<comment type="caution">
    <text evidence="6">The sequence shown here is derived from an EMBL/GenBank/DDBJ whole genome shotgun (WGS) entry which is preliminary data.</text>
</comment>
<keyword evidence="1" id="KW-0880">Kelch repeat</keyword>
<keyword evidence="4" id="KW-0732">Signal</keyword>
<dbReference type="PANTHER" id="PTHR46093:SF18">
    <property type="entry name" value="FIBRONECTIN TYPE-III DOMAIN-CONTAINING PROTEIN"/>
    <property type="match status" value="1"/>
</dbReference>
<gene>
    <name evidence="6" type="ORF">SteCoe_8896</name>
</gene>
<evidence type="ECO:0000256" key="2">
    <source>
        <dbReference type="ARBA" id="ARBA00022737"/>
    </source>
</evidence>
<reference evidence="6 7" key="1">
    <citation type="submission" date="2016-11" db="EMBL/GenBank/DDBJ databases">
        <title>The macronuclear genome of Stentor coeruleus: a giant cell with tiny introns.</title>
        <authorList>
            <person name="Slabodnick M."/>
            <person name="Ruby J.G."/>
            <person name="Reiff S.B."/>
            <person name="Swart E.C."/>
            <person name="Gosai S."/>
            <person name="Prabakaran S."/>
            <person name="Witkowska E."/>
            <person name="Larue G.E."/>
            <person name="Fisher S."/>
            <person name="Freeman R.M."/>
            <person name="Gunawardena J."/>
            <person name="Chu W."/>
            <person name="Stover N.A."/>
            <person name="Gregory B.D."/>
            <person name="Nowacki M."/>
            <person name="Derisi J."/>
            <person name="Roy S.W."/>
            <person name="Marshall W.F."/>
            <person name="Sood P."/>
        </authorList>
    </citation>
    <scope>NUCLEOTIDE SEQUENCE [LARGE SCALE GENOMIC DNA]</scope>
    <source>
        <strain evidence="6">WM001</strain>
    </source>
</reference>
<dbReference type="InterPro" id="IPR011043">
    <property type="entry name" value="Gal_Oxase/kelch_b-propeller"/>
</dbReference>
<dbReference type="InterPro" id="IPR009030">
    <property type="entry name" value="Growth_fac_rcpt_cys_sf"/>
</dbReference>
<evidence type="ECO:0000313" key="7">
    <source>
        <dbReference type="Proteomes" id="UP000187209"/>
    </source>
</evidence>
<dbReference type="EMBL" id="MPUH01000135">
    <property type="protein sequence ID" value="OMJ89070.1"/>
    <property type="molecule type" value="Genomic_DNA"/>
</dbReference>
<organism evidence="6 7">
    <name type="scientific">Stentor coeruleus</name>
    <dbReference type="NCBI Taxonomy" id="5963"/>
    <lineage>
        <taxon>Eukaryota</taxon>
        <taxon>Sar</taxon>
        <taxon>Alveolata</taxon>
        <taxon>Ciliophora</taxon>
        <taxon>Postciliodesmatophora</taxon>
        <taxon>Heterotrichea</taxon>
        <taxon>Heterotrichida</taxon>
        <taxon>Stentoridae</taxon>
        <taxon>Stentor</taxon>
    </lineage>
</organism>
<evidence type="ECO:0000259" key="5">
    <source>
        <dbReference type="Pfam" id="PF07699"/>
    </source>
</evidence>
<evidence type="ECO:0000313" key="6">
    <source>
        <dbReference type="EMBL" id="OMJ89070.1"/>
    </source>
</evidence>